<dbReference type="GO" id="GO:0005615">
    <property type="term" value="C:extracellular space"/>
    <property type="evidence" value="ECO:0007669"/>
    <property type="project" value="TreeGrafter"/>
</dbReference>
<dbReference type="GO" id="GO:0006508">
    <property type="term" value="P:proteolysis"/>
    <property type="evidence" value="ECO:0007669"/>
    <property type="project" value="TreeGrafter"/>
</dbReference>
<dbReference type="GO" id="GO:0043171">
    <property type="term" value="P:peptide catabolic process"/>
    <property type="evidence" value="ECO:0007669"/>
    <property type="project" value="TreeGrafter"/>
</dbReference>
<evidence type="ECO:0000313" key="3">
    <source>
        <dbReference type="EMBL" id="KAJ1521563.1"/>
    </source>
</evidence>
<sequence>MSPWSWLAVVVLVAARAASPEAADPYRLPASVVPFRYNVLLQVDVDGGRYRGVAQIYVNVLADTDSVTLHAAPRLRFQSSAVAVQRYKPRAGERPVVRYSVVAIDGRDADETVTLYLSAPLERGKHYVITFSEFDADLGSEPAGFHLASYRDGLSTRRFAMTSFKPTHARKAFPCFDEPGFRARFEVKIACHRRFAVRSSMPGEAAAAAATAAAVVHRDGVQDHGGDLLRDLLRDLDPEDTTVTSFDTTVPMPTYLLAWVVSDFANLTLPTR</sequence>
<dbReference type="GO" id="GO:0016020">
    <property type="term" value="C:membrane"/>
    <property type="evidence" value="ECO:0007669"/>
    <property type="project" value="TreeGrafter"/>
</dbReference>
<dbReference type="InterPro" id="IPR045357">
    <property type="entry name" value="Aminopeptidase_N-like_N"/>
</dbReference>
<accession>A0AAV7X6M5</accession>
<feature type="chain" id="PRO_5043642036" description="Aminopeptidase N-like N-terminal domain-containing protein" evidence="1">
    <location>
        <begin position="23"/>
        <end position="272"/>
    </location>
</feature>
<keyword evidence="4" id="KW-1185">Reference proteome</keyword>
<dbReference type="AlphaFoldDB" id="A0AAV7X6M5"/>
<feature type="domain" description="Aminopeptidase N-like N-terminal" evidence="2">
    <location>
        <begin position="34"/>
        <end position="206"/>
    </location>
</feature>
<dbReference type="Proteomes" id="UP001075354">
    <property type="component" value="Chromosome 13"/>
</dbReference>
<dbReference type="InterPro" id="IPR050344">
    <property type="entry name" value="Peptidase_M1_aminopeptidases"/>
</dbReference>
<evidence type="ECO:0000259" key="2">
    <source>
        <dbReference type="Pfam" id="PF17900"/>
    </source>
</evidence>
<dbReference type="GO" id="GO:0005737">
    <property type="term" value="C:cytoplasm"/>
    <property type="evidence" value="ECO:0007669"/>
    <property type="project" value="TreeGrafter"/>
</dbReference>
<gene>
    <name evidence="3" type="ORF">ONE63_003219</name>
</gene>
<organism evidence="3 4">
    <name type="scientific">Megalurothrips usitatus</name>
    <name type="common">bean blossom thrips</name>
    <dbReference type="NCBI Taxonomy" id="439358"/>
    <lineage>
        <taxon>Eukaryota</taxon>
        <taxon>Metazoa</taxon>
        <taxon>Ecdysozoa</taxon>
        <taxon>Arthropoda</taxon>
        <taxon>Hexapoda</taxon>
        <taxon>Insecta</taxon>
        <taxon>Pterygota</taxon>
        <taxon>Neoptera</taxon>
        <taxon>Paraneoptera</taxon>
        <taxon>Thysanoptera</taxon>
        <taxon>Terebrantia</taxon>
        <taxon>Thripoidea</taxon>
        <taxon>Thripidae</taxon>
        <taxon>Megalurothrips</taxon>
    </lineage>
</organism>
<dbReference type="SUPFAM" id="SSF63737">
    <property type="entry name" value="Leukotriene A4 hydrolase N-terminal domain"/>
    <property type="match status" value="1"/>
</dbReference>
<dbReference type="GO" id="GO:0042277">
    <property type="term" value="F:peptide binding"/>
    <property type="evidence" value="ECO:0007669"/>
    <property type="project" value="TreeGrafter"/>
</dbReference>
<evidence type="ECO:0000256" key="1">
    <source>
        <dbReference type="SAM" id="SignalP"/>
    </source>
</evidence>
<name>A0AAV7X6M5_9NEOP</name>
<dbReference type="InterPro" id="IPR042097">
    <property type="entry name" value="Aminopeptidase_N-like_N_sf"/>
</dbReference>
<dbReference type="PANTHER" id="PTHR11533:SF290">
    <property type="entry name" value="AMINOPEPTIDASE"/>
    <property type="match status" value="1"/>
</dbReference>
<dbReference type="GO" id="GO:0008270">
    <property type="term" value="F:zinc ion binding"/>
    <property type="evidence" value="ECO:0007669"/>
    <property type="project" value="TreeGrafter"/>
</dbReference>
<dbReference type="Pfam" id="PF17900">
    <property type="entry name" value="Peptidase_M1_N"/>
    <property type="match status" value="1"/>
</dbReference>
<keyword evidence="1" id="KW-0732">Signal</keyword>
<comment type="caution">
    <text evidence="3">The sequence shown here is derived from an EMBL/GenBank/DDBJ whole genome shotgun (WGS) entry which is preliminary data.</text>
</comment>
<dbReference type="PANTHER" id="PTHR11533">
    <property type="entry name" value="PROTEASE M1 ZINC METALLOPROTEASE"/>
    <property type="match status" value="1"/>
</dbReference>
<dbReference type="GO" id="GO:0070006">
    <property type="term" value="F:metalloaminopeptidase activity"/>
    <property type="evidence" value="ECO:0007669"/>
    <property type="project" value="TreeGrafter"/>
</dbReference>
<protein>
    <recommendedName>
        <fullName evidence="2">Aminopeptidase N-like N-terminal domain-containing protein</fullName>
    </recommendedName>
</protein>
<dbReference type="EMBL" id="JAPTSV010000013">
    <property type="protein sequence ID" value="KAJ1521563.1"/>
    <property type="molecule type" value="Genomic_DNA"/>
</dbReference>
<reference evidence="3" key="1">
    <citation type="submission" date="2022-12" db="EMBL/GenBank/DDBJ databases">
        <title>Chromosome-level genome assembly of the bean flower thrips Megalurothrips usitatus.</title>
        <authorList>
            <person name="Ma L."/>
            <person name="Liu Q."/>
            <person name="Li H."/>
            <person name="Cai W."/>
        </authorList>
    </citation>
    <scope>NUCLEOTIDE SEQUENCE</scope>
    <source>
        <strain evidence="3">Cailab_2022a</strain>
    </source>
</reference>
<feature type="signal peptide" evidence="1">
    <location>
        <begin position="1"/>
        <end position="22"/>
    </location>
</feature>
<proteinExistence type="predicted"/>
<evidence type="ECO:0000313" key="4">
    <source>
        <dbReference type="Proteomes" id="UP001075354"/>
    </source>
</evidence>
<dbReference type="Gene3D" id="2.60.40.1730">
    <property type="entry name" value="tricorn interacting facor f3 domain"/>
    <property type="match status" value="1"/>
</dbReference>